<comment type="similarity">
    <text evidence="7">Belongs to the PINc/VapC protein family.</text>
</comment>
<evidence type="ECO:0000256" key="1">
    <source>
        <dbReference type="ARBA" id="ARBA00001946"/>
    </source>
</evidence>
<sequence>MSPLYLLDTSVAIEVRDRSRDILEKLQNLSGRLAISVITRVELEGGVHREPSSAALRRQRLDVFLSFMPVLPFEEKDADRYGLILQSCGFSRRKILDRMIAAQALNAQATLVTLNPQDFDDITDLEVLGW</sequence>
<keyword evidence="5" id="KW-0378">Hydrolase</keyword>
<keyword evidence="2" id="KW-1277">Toxin-antitoxin system</keyword>
<reference evidence="9 10" key="1">
    <citation type="journal article" date="2018" name="Genome Announc.">
        <title>Draft Genome Sequence of "Candidatus Phycosocius bacilliformis," an Alphaproteobacterial Ectosymbiont of the Hydrocarbon-Producing Green Alga Botryococcus braunii.</title>
        <authorList>
            <person name="Tanabe Y."/>
            <person name="Yamaguchi H."/>
            <person name="Watanabe M.M."/>
        </authorList>
    </citation>
    <scope>NUCLEOTIDE SEQUENCE [LARGE SCALE GENOMIC DNA]</scope>
    <source>
        <strain evidence="9 10">BOTRYCO-2</strain>
    </source>
</reference>
<dbReference type="PANTHER" id="PTHR33653">
    <property type="entry name" value="RIBONUCLEASE VAPC2"/>
    <property type="match status" value="1"/>
</dbReference>
<dbReference type="Pfam" id="PF01850">
    <property type="entry name" value="PIN"/>
    <property type="match status" value="1"/>
</dbReference>
<proteinExistence type="inferred from homology"/>
<accession>A0A2P2EA84</accession>
<dbReference type="Proteomes" id="UP000245086">
    <property type="component" value="Unassembled WGS sequence"/>
</dbReference>
<keyword evidence="3" id="KW-0540">Nuclease</keyword>
<dbReference type="SUPFAM" id="SSF88723">
    <property type="entry name" value="PIN domain-like"/>
    <property type="match status" value="1"/>
</dbReference>
<comment type="caution">
    <text evidence="9">The sequence shown here is derived from an EMBL/GenBank/DDBJ whole genome shotgun (WGS) entry which is preliminary data.</text>
</comment>
<evidence type="ECO:0000259" key="8">
    <source>
        <dbReference type="Pfam" id="PF01850"/>
    </source>
</evidence>
<dbReference type="RefSeq" id="WP_108984827.1">
    <property type="nucleotide sequence ID" value="NZ_BFBR01000004.1"/>
</dbReference>
<feature type="domain" description="PIN" evidence="8">
    <location>
        <begin position="5"/>
        <end position="122"/>
    </location>
</feature>
<evidence type="ECO:0000256" key="6">
    <source>
        <dbReference type="ARBA" id="ARBA00022842"/>
    </source>
</evidence>
<dbReference type="Gene3D" id="3.40.50.1010">
    <property type="entry name" value="5'-nuclease"/>
    <property type="match status" value="1"/>
</dbReference>
<dbReference type="InterPro" id="IPR029060">
    <property type="entry name" value="PIN-like_dom_sf"/>
</dbReference>
<dbReference type="GO" id="GO:0046872">
    <property type="term" value="F:metal ion binding"/>
    <property type="evidence" value="ECO:0007669"/>
    <property type="project" value="UniProtKB-KW"/>
</dbReference>
<gene>
    <name evidence="9" type="primary">vapC2</name>
    <name evidence="9" type="ORF">PbB2_01642</name>
</gene>
<protein>
    <submittedName>
        <fullName evidence="9">Ribonuclease VapC2</fullName>
    </submittedName>
</protein>
<evidence type="ECO:0000256" key="7">
    <source>
        <dbReference type="ARBA" id="ARBA00038093"/>
    </source>
</evidence>
<evidence type="ECO:0000256" key="5">
    <source>
        <dbReference type="ARBA" id="ARBA00022801"/>
    </source>
</evidence>
<dbReference type="EMBL" id="BFBR01000004">
    <property type="protein sequence ID" value="GBF57971.1"/>
    <property type="molecule type" value="Genomic_DNA"/>
</dbReference>
<keyword evidence="6" id="KW-0460">Magnesium</keyword>
<comment type="cofactor">
    <cofactor evidence="1">
        <name>Mg(2+)</name>
        <dbReference type="ChEBI" id="CHEBI:18420"/>
    </cofactor>
</comment>
<dbReference type="InterPro" id="IPR002716">
    <property type="entry name" value="PIN_dom"/>
</dbReference>
<dbReference type="InterPro" id="IPR050556">
    <property type="entry name" value="Type_II_TA_system_RNase"/>
</dbReference>
<keyword evidence="4" id="KW-0479">Metal-binding</keyword>
<evidence type="ECO:0000256" key="4">
    <source>
        <dbReference type="ARBA" id="ARBA00022723"/>
    </source>
</evidence>
<dbReference type="GO" id="GO:0004518">
    <property type="term" value="F:nuclease activity"/>
    <property type="evidence" value="ECO:0007669"/>
    <property type="project" value="UniProtKB-KW"/>
</dbReference>
<evidence type="ECO:0000313" key="10">
    <source>
        <dbReference type="Proteomes" id="UP000245086"/>
    </source>
</evidence>
<evidence type="ECO:0000256" key="2">
    <source>
        <dbReference type="ARBA" id="ARBA00022649"/>
    </source>
</evidence>
<dbReference type="GO" id="GO:0016787">
    <property type="term" value="F:hydrolase activity"/>
    <property type="evidence" value="ECO:0007669"/>
    <property type="project" value="UniProtKB-KW"/>
</dbReference>
<evidence type="ECO:0000313" key="9">
    <source>
        <dbReference type="EMBL" id="GBF57971.1"/>
    </source>
</evidence>
<dbReference type="PANTHER" id="PTHR33653:SF1">
    <property type="entry name" value="RIBONUCLEASE VAPC2"/>
    <property type="match status" value="1"/>
</dbReference>
<keyword evidence="10" id="KW-1185">Reference proteome</keyword>
<organism evidence="9 10">
    <name type="scientific">Candidatus Phycosocius bacilliformis</name>
    <dbReference type="NCBI Taxonomy" id="1445552"/>
    <lineage>
        <taxon>Bacteria</taxon>
        <taxon>Pseudomonadati</taxon>
        <taxon>Pseudomonadota</taxon>
        <taxon>Alphaproteobacteria</taxon>
        <taxon>Caulobacterales</taxon>
        <taxon>Caulobacterales incertae sedis</taxon>
        <taxon>Candidatus Phycosocius</taxon>
    </lineage>
</organism>
<dbReference type="OrthoDB" id="9796690at2"/>
<dbReference type="AlphaFoldDB" id="A0A2P2EA84"/>
<name>A0A2P2EA84_9PROT</name>
<evidence type="ECO:0000256" key="3">
    <source>
        <dbReference type="ARBA" id="ARBA00022722"/>
    </source>
</evidence>
<dbReference type="CDD" id="cd18736">
    <property type="entry name" value="PIN_CcVapC1-like"/>
    <property type="match status" value="1"/>
</dbReference>